<keyword evidence="2" id="KW-1185">Reference proteome</keyword>
<dbReference type="KEGG" id="vg:35381733"/>
<dbReference type="EMBL" id="LT906555">
    <property type="protein sequence ID" value="SNW62976.1"/>
    <property type="molecule type" value="Genomic_DNA"/>
</dbReference>
<dbReference type="Proteomes" id="UP000236316">
    <property type="component" value="Segment"/>
</dbReference>
<dbReference type="RefSeq" id="YP_009449278.1">
    <property type="nucleotide sequence ID" value="NC_036594.1"/>
</dbReference>
<organism evidence="1">
    <name type="scientific">Orpheovirus IHUMI-LCC2</name>
    <dbReference type="NCBI Taxonomy" id="2023057"/>
    <lineage>
        <taxon>Viruses</taxon>
        <taxon>Varidnaviria</taxon>
        <taxon>Bamfordvirae</taxon>
        <taxon>Nucleocytoviricota</taxon>
        <taxon>Megaviricetes</taxon>
        <taxon>Pimascovirales</taxon>
        <taxon>Ocovirineae</taxon>
        <taxon>Orpheoviridae</taxon>
        <taxon>Alphaorpheovirus</taxon>
        <taxon>Alphaorpheovirus massiliense</taxon>
    </lineage>
</organism>
<evidence type="ECO:0000313" key="1">
    <source>
        <dbReference type="EMBL" id="SNW62976.1"/>
    </source>
</evidence>
<evidence type="ECO:0008006" key="3">
    <source>
        <dbReference type="Google" id="ProtNLM"/>
    </source>
</evidence>
<sequence>MELFTLPNEILFHIFEYVINIKDINSFVCSHKDGYKVRDCITRISNNINDHKVLYLYPNLRIVDGIVNMIDCNIWKDTPCFNDIHSIQIELPMITKDDITNKYIYKYLENNCNIRNITFLSYINKFNKKTLVYKLSVIDNNLLINVKCKWDQFNLFKDYEYFYKIINLLMDNKIINSIKLSNIQNIDIIKYLFISKTKSISFNQYSQSIFNSYMNNPKSKHLFISSIQRLEKIVMIGKRLYEENTFNKSLSIFGSIIDIMYNDDIVCPDMKVFCFPVPSSKLEKCLKLFPNVKEMFLMHDNFNNELKCDEDLKLWVQSLILPPKVKAVEYCTRDTNYRCVYNPQGYLTHNNVIFGMCRLSDKYYFINK</sequence>
<evidence type="ECO:0000313" key="2">
    <source>
        <dbReference type="Proteomes" id="UP000236316"/>
    </source>
</evidence>
<gene>
    <name evidence="1" type="ORF">ORPV_1072</name>
</gene>
<accession>A0A2I2L636</accession>
<protein>
    <recommendedName>
        <fullName evidence="3">F-box domain-containing protein</fullName>
    </recommendedName>
</protein>
<proteinExistence type="predicted"/>
<name>A0A2I2L636_9VIRU</name>
<dbReference type="GeneID" id="35381733"/>
<reference evidence="1" key="1">
    <citation type="submission" date="2017-08" db="EMBL/GenBank/DDBJ databases">
        <authorList>
            <consortium name="Urmite Genomes"/>
        </authorList>
    </citation>
    <scope>NUCLEOTIDE SEQUENCE [LARGE SCALE GENOMIC DNA]</scope>
    <source>
        <strain evidence="1">IHUMI-LCC2</strain>
    </source>
</reference>